<dbReference type="GO" id="GO:0046166">
    <property type="term" value="P:glyceraldehyde-3-phosphate biosynthetic process"/>
    <property type="evidence" value="ECO:0007669"/>
    <property type="project" value="TreeGrafter"/>
</dbReference>
<organism evidence="4 5">
    <name type="scientific">Helicobacter mustelae (strain ATCC 43772 / CCUG 25715 / CIP 103759 / LMG 18044 / NCTC 12198 / R85-136P)</name>
    <name type="common">Campylobacter mustelae</name>
    <dbReference type="NCBI Taxonomy" id="679897"/>
    <lineage>
        <taxon>Bacteria</taxon>
        <taxon>Pseudomonadati</taxon>
        <taxon>Campylobacterota</taxon>
        <taxon>Epsilonproteobacteria</taxon>
        <taxon>Campylobacterales</taxon>
        <taxon>Helicobacteraceae</taxon>
        <taxon>Helicobacter</taxon>
    </lineage>
</organism>
<dbReference type="Gene3D" id="3.20.20.70">
    <property type="entry name" value="Aldolase class I"/>
    <property type="match status" value="1"/>
</dbReference>
<dbReference type="GO" id="GO:0005829">
    <property type="term" value="C:cytosol"/>
    <property type="evidence" value="ECO:0007669"/>
    <property type="project" value="TreeGrafter"/>
</dbReference>
<keyword evidence="5" id="KW-1185">Reference proteome</keyword>
<evidence type="ECO:0000256" key="3">
    <source>
        <dbReference type="RuleBase" id="RU363013"/>
    </source>
</evidence>
<dbReference type="PANTHER" id="PTHR21139">
    <property type="entry name" value="TRIOSEPHOSPHATE ISOMERASE"/>
    <property type="match status" value="1"/>
</dbReference>
<dbReference type="GO" id="GO:0006096">
    <property type="term" value="P:glycolytic process"/>
    <property type="evidence" value="ECO:0007669"/>
    <property type="project" value="UniProtKB-UniPathway"/>
</dbReference>
<accession>D3UJB5</accession>
<dbReference type="PANTHER" id="PTHR21139:SF42">
    <property type="entry name" value="TRIOSEPHOSPHATE ISOMERASE"/>
    <property type="match status" value="1"/>
</dbReference>
<dbReference type="GO" id="GO:0006094">
    <property type="term" value="P:gluconeogenesis"/>
    <property type="evidence" value="ECO:0007669"/>
    <property type="project" value="UniProtKB-UniPathway"/>
</dbReference>
<keyword evidence="3" id="KW-0312">Gluconeogenesis</keyword>
<comment type="subunit">
    <text evidence="3">Homodimer.</text>
</comment>
<comment type="similarity">
    <text evidence="1 3">Belongs to the triosephosphate isomerase family.</text>
</comment>
<comment type="pathway">
    <text evidence="3">Carbohydrate biosynthesis; gluconeogenesis.</text>
</comment>
<keyword evidence="3" id="KW-0324">Glycolysis</keyword>
<gene>
    <name evidence="4" type="primary">tpiA</name>
    <name evidence="4" type="ordered locus">HMU13360</name>
</gene>
<dbReference type="NCBIfam" id="NF000728">
    <property type="entry name" value="PRK00042.3-2"/>
    <property type="match status" value="1"/>
</dbReference>
<proteinExistence type="inferred from homology"/>
<keyword evidence="2 3" id="KW-0413">Isomerase</keyword>
<evidence type="ECO:0000313" key="4">
    <source>
        <dbReference type="EMBL" id="CBG40590.1"/>
    </source>
</evidence>
<dbReference type="UniPathway" id="UPA00138"/>
<dbReference type="UniPathway" id="UPA00109">
    <property type="reaction ID" value="UER00189"/>
</dbReference>
<dbReference type="Pfam" id="PF00121">
    <property type="entry name" value="TIM"/>
    <property type="match status" value="1"/>
</dbReference>
<dbReference type="HOGENOM" id="CLU_024251_2_3_7"/>
<dbReference type="InterPro" id="IPR000652">
    <property type="entry name" value="Triosephosphate_isomerase"/>
</dbReference>
<dbReference type="SUPFAM" id="SSF51351">
    <property type="entry name" value="Triosephosphate isomerase (TIM)"/>
    <property type="match status" value="1"/>
</dbReference>
<dbReference type="InterPro" id="IPR013785">
    <property type="entry name" value="Aldolase_TIM"/>
</dbReference>
<dbReference type="KEGG" id="hms:HMU13360"/>
<dbReference type="GO" id="GO:0004807">
    <property type="term" value="F:triose-phosphate isomerase activity"/>
    <property type="evidence" value="ECO:0007669"/>
    <property type="project" value="UniProtKB-EC"/>
</dbReference>
<evidence type="ECO:0000256" key="1">
    <source>
        <dbReference type="ARBA" id="ARBA00007422"/>
    </source>
</evidence>
<dbReference type="EC" id="5.3.1.1" evidence="3"/>
<dbReference type="STRING" id="679897.HMU13360"/>
<dbReference type="EMBL" id="FN555004">
    <property type="protein sequence ID" value="CBG40590.1"/>
    <property type="molecule type" value="Genomic_DNA"/>
</dbReference>
<dbReference type="InterPro" id="IPR035990">
    <property type="entry name" value="TIM_sf"/>
</dbReference>
<dbReference type="eggNOG" id="COG0149">
    <property type="taxonomic scope" value="Bacteria"/>
</dbReference>
<dbReference type="InterPro" id="IPR020861">
    <property type="entry name" value="Triosephosphate_isomerase_AS"/>
</dbReference>
<sequence length="235" mass="26212">MGKIIAGNFKSNLTKSKIAEYYKKLNASLDAKDSVYVFAPFFGLEGVEEQRFFIGAQNAYPAKNGAFTGEITLEALQDLKIHHLLIGHSERRNILQESQEFCAQKFEFFRAQGFHIFYCIGESLEVRQAGEDAIRHFLKSQFEGIDVNYEGLTIAYEPIWAIGTGVSADARQIQSTHEFIKKLCPRPLLYGGSVRAENITQILQIPNVDGVLIGGASLDVGIFLEMIKSARNIKG</sequence>
<dbReference type="PROSITE" id="PS51440">
    <property type="entry name" value="TIM_2"/>
    <property type="match status" value="1"/>
</dbReference>
<dbReference type="Proteomes" id="UP000001522">
    <property type="component" value="Chromosome"/>
</dbReference>
<comment type="catalytic activity">
    <reaction evidence="3">
        <text>D-glyceraldehyde 3-phosphate = dihydroxyacetone phosphate</text>
        <dbReference type="Rhea" id="RHEA:18585"/>
        <dbReference type="ChEBI" id="CHEBI:57642"/>
        <dbReference type="ChEBI" id="CHEBI:59776"/>
        <dbReference type="EC" id="5.3.1.1"/>
    </reaction>
</comment>
<reference evidence="4 5" key="1">
    <citation type="journal article" date="2010" name="BMC Genomics">
        <title>Comparative genomics and proteomics of Helicobacter mustelae, an ulcerogenic and carcinogenic gastric pathogen.</title>
        <authorList>
            <person name="O'Toole P.W."/>
            <person name="Snelling W.J."/>
            <person name="Canchaya C."/>
            <person name="Forde B.M."/>
            <person name="Hardie K.R."/>
            <person name="Josenhans C."/>
            <person name="Graham R.L.J."/>
            <person name="McMullan G."/>
            <person name="Parkhill J."/>
            <person name="Belda E."/>
            <person name="Bentley S.D."/>
        </authorList>
    </citation>
    <scope>NUCLEOTIDE SEQUENCE [LARGE SCALE GENOMIC DNA]</scope>
    <source>
        <strain evidence="5">ATCC 43772 / LMG 18044 / NCTC 12198 / 12198</strain>
    </source>
</reference>
<dbReference type="CDD" id="cd00311">
    <property type="entry name" value="TIM"/>
    <property type="match status" value="1"/>
</dbReference>
<dbReference type="AlphaFoldDB" id="D3UJB5"/>
<comment type="pathway">
    <text evidence="3">Carbohydrate degradation; glycolysis; D-glyceraldehyde 3-phosphate from glycerone phosphate: step 1/1.</text>
</comment>
<evidence type="ECO:0000256" key="2">
    <source>
        <dbReference type="ARBA" id="ARBA00023235"/>
    </source>
</evidence>
<dbReference type="RefSeq" id="WP_013023657.1">
    <property type="nucleotide sequence ID" value="NC_013949.1"/>
</dbReference>
<dbReference type="GO" id="GO:0019563">
    <property type="term" value="P:glycerol catabolic process"/>
    <property type="evidence" value="ECO:0007669"/>
    <property type="project" value="TreeGrafter"/>
</dbReference>
<name>D3UJB5_HELM1</name>
<evidence type="ECO:0000313" key="5">
    <source>
        <dbReference type="Proteomes" id="UP000001522"/>
    </source>
</evidence>
<keyword evidence="3" id="KW-0963">Cytoplasm</keyword>
<dbReference type="PROSITE" id="PS00171">
    <property type="entry name" value="TIM_1"/>
    <property type="match status" value="1"/>
</dbReference>
<comment type="subcellular location">
    <subcellularLocation>
        <location evidence="3">Cytoplasm</location>
    </subcellularLocation>
</comment>
<protein>
    <recommendedName>
        <fullName evidence="3">Triosephosphate isomerase</fullName>
        <ecNumber evidence="3">5.3.1.1</ecNumber>
    </recommendedName>
</protein>